<dbReference type="AlphaFoldDB" id="A0A9W6MF22"/>
<evidence type="ECO:0000313" key="2">
    <source>
        <dbReference type="EMBL" id="GLK11590.1"/>
    </source>
</evidence>
<gene>
    <name evidence="2" type="ORF">GCM10017600_49970</name>
</gene>
<dbReference type="Proteomes" id="UP001143474">
    <property type="component" value="Unassembled WGS sequence"/>
</dbReference>
<accession>A0A9W6MF22</accession>
<protein>
    <recommendedName>
        <fullName evidence="4">DUF501 domain-containing protein</fullName>
    </recommendedName>
</protein>
<feature type="region of interest" description="Disordered" evidence="1">
    <location>
        <begin position="201"/>
        <end position="233"/>
    </location>
</feature>
<feature type="compositionally biased region" description="Polar residues" evidence="1">
    <location>
        <begin position="223"/>
        <end position="233"/>
    </location>
</feature>
<reference evidence="2" key="2">
    <citation type="submission" date="2023-01" db="EMBL/GenBank/DDBJ databases">
        <authorList>
            <person name="Sun Q."/>
            <person name="Evtushenko L."/>
        </authorList>
    </citation>
    <scope>NUCLEOTIDE SEQUENCE</scope>
    <source>
        <strain evidence="2">VKM Ac-2007</strain>
    </source>
</reference>
<evidence type="ECO:0008006" key="4">
    <source>
        <dbReference type="Google" id="ProtNLM"/>
    </source>
</evidence>
<organism evidence="2 3">
    <name type="scientific">Streptosporangium carneum</name>
    <dbReference type="NCBI Taxonomy" id="47481"/>
    <lineage>
        <taxon>Bacteria</taxon>
        <taxon>Bacillati</taxon>
        <taxon>Actinomycetota</taxon>
        <taxon>Actinomycetes</taxon>
        <taxon>Streptosporangiales</taxon>
        <taxon>Streptosporangiaceae</taxon>
        <taxon>Streptosporangium</taxon>
    </lineage>
</organism>
<evidence type="ECO:0000313" key="3">
    <source>
        <dbReference type="Proteomes" id="UP001143474"/>
    </source>
</evidence>
<evidence type="ECO:0000256" key="1">
    <source>
        <dbReference type="SAM" id="MobiDB-lite"/>
    </source>
</evidence>
<keyword evidence="3" id="KW-1185">Reference proteome</keyword>
<dbReference type="PANTHER" id="PTHR37163:SF1">
    <property type="entry name" value="DUF501 DOMAIN-CONTAINING PROTEIN"/>
    <property type="match status" value="1"/>
</dbReference>
<comment type="caution">
    <text evidence="2">The sequence shown here is derived from an EMBL/GenBank/DDBJ whole genome shotgun (WGS) entry which is preliminary data.</text>
</comment>
<sequence length="233" mass="24242">MVDDHDVAAVERQLGRTPRGLRAVAHRCPCGLPDVVETAPRLPDGSPFPTLFYLTCPKAASAIGRLETSGMMRAMQARLAEDPDLARAYQAAHDDYVARRDKAAAEEGLEPLPRDMQSTGGMPSRVKCLHALVGHELAAPGTNPFGREALDALGEWWAGGPCCSPEPENAVAEGAVPENAVVENAVAEGAVAENVVVEGGASGDGVAGHDGETDLGRPGSAVKPSTTTQEEST</sequence>
<dbReference type="InterPro" id="IPR007511">
    <property type="entry name" value="DUF501"/>
</dbReference>
<reference evidence="2" key="1">
    <citation type="journal article" date="2014" name="Int. J. Syst. Evol. Microbiol.">
        <title>Complete genome sequence of Corynebacterium casei LMG S-19264T (=DSM 44701T), isolated from a smear-ripened cheese.</title>
        <authorList>
            <consortium name="US DOE Joint Genome Institute (JGI-PGF)"/>
            <person name="Walter F."/>
            <person name="Albersmeier A."/>
            <person name="Kalinowski J."/>
            <person name="Ruckert C."/>
        </authorList>
    </citation>
    <scope>NUCLEOTIDE SEQUENCE</scope>
    <source>
        <strain evidence="2">VKM Ac-2007</strain>
    </source>
</reference>
<dbReference type="PANTHER" id="PTHR37163">
    <property type="entry name" value="CONSERVED PROTEIN"/>
    <property type="match status" value="1"/>
</dbReference>
<dbReference type="EMBL" id="BSEV01000012">
    <property type="protein sequence ID" value="GLK11590.1"/>
    <property type="molecule type" value="Genomic_DNA"/>
</dbReference>
<proteinExistence type="predicted"/>
<dbReference type="Pfam" id="PF04417">
    <property type="entry name" value="DUF501"/>
    <property type="match status" value="1"/>
</dbReference>
<name>A0A9W6MF22_9ACTN</name>